<dbReference type="STRING" id="1936003.STSP2_02941"/>
<dbReference type="Proteomes" id="UP000189674">
    <property type="component" value="Chromosome"/>
</dbReference>
<dbReference type="OrthoDB" id="292921at2"/>
<keyword evidence="2" id="KW-1133">Transmembrane helix</keyword>
<dbReference type="KEGG" id="alus:STSP2_02941"/>
<feature type="region of interest" description="Disordered" evidence="1">
    <location>
        <begin position="302"/>
        <end position="326"/>
    </location>
</feature>
<dbReference type="EMBL" id="CP019791">
    <property type="protein sequence ID" value="AQT69744.1"/>
    <property type="molecule type" value="Genomic_DNA"/>
</dbReference>
<dbReference type="AlphaFoldDB" id="A0A1U9NPS3"/>
<gene>
    <name evidence="3" type="ORF">STSP2_02941</name>
</gene>
<sequence length="347" mass="37677">MREFDPKIEEMLSGYIDGELSRREHAEVQRLIQNDPDAASYVARLRKQKLLLNSMPVSDAPATTYDDVRAALEREFILDDTAHTTGEKAGRRHLLVRRFATAAIILVMLGGLTAIIMDIVMPEGGSQPLISNDFSIPEPVAMRDEPSAVAMRSRAAAPEAKAMAVAPEASPFVVRLDLATGEPISVNNFVQQQVFNHDLLENTMPTREEGRTVYKITAGVDRLKGFVGELGQAWPKAVSTKLTLVDPAASETDIFVEDADFRQVMQVVSQDDPQKRVELARVFASGGGLEGSMIASAEADVQGDMPDPGRPELASGDGRQLAAEDDPDAEQAVLILTVLKAGEGQQR</sequence>
<evidence type="ECO:0000256" key="2">
    <source>
        <dbReference type="SAM" id="Phobius"/>
    </source>
</evidence>
<feature type="transmembrane region" description="Helical" evidence="2">
    <location>
        <begin position="99"/>
        <end position="121"/>
    </location>
</feature>
<keyword evidence="4" id="KW-1185">Reference proteome</keyword>
<reference evidence="4" key="1">
    <citation type="submission" date="2017-02" db="EMBL/GenBank/DDBJ databases">
        <title>Comparative genomics and description of representatives of a novel lineage of planctomycetes thriving in anoxic sediments.</title>
        <authorList>
            <person name="Spring S."/>
            <person name="Bunk B."/>
            <person name="Sproer C."/>
        </authorList>
    </citation>
    <scope>NUCLEOTIDE SEQUENCE [LARGE SCALE GENOMIC DNA]</scope>
    <source>
        <strain evidence="4">ST-NAGAB-D1</strain>
    </source>
</reference>
<proteinExistence type="predicted"/>
<dbReference type="RefSeq" id="WP_146663401.1">
    <property type="nucleotide sequence ID" value="NZ_CP019791.1"/>
</dbReference>
<name>A0A1U9NPS3_9BACT</name>
<evidence type="ECO:0000313" key="3">
    <source>
        <dbReference type="EMBL" id="AQT69744.1"/>
    </source>
</evidence>
<accession>A0A1U9NPS3</accession>
<evidence type="ECO:0000256" key="1">
    <source>
        <dbReference type="SAM" id="MobiDB-lite"/>
    </source>
</evidence>
<keyword evidence="2" id="KW-0472">Membrane</keyword>
<protein>
    <submittedName>
        <fullName evidence="3">Putative transmembrane transcriptional regulator (Anti-sigma factor)</fullName>
    </submittedName>
</protein>
<evidence type="ECO:0000313" key="4">
    <source>
        <dbReference type="Proteomes" id="UP000189674"/>
    </source>
</evidence>
<organism evidence="3 4">
    <name type="scientific">Anaerohalosphaera lusitana</name>
    <dbReference type="NCBI Taxonomy" id="1936003"/>
    <lineage>
        <taxon>Bacteria</taxon>
        <taxon>Pseudomonadati</taxon>
        <taxon>Planctomycetota</taxon>
        <taxon>Phycisphaerae</taxon>
        <taxon>Sedimentisphaerales</taxon>
        <taxon>Anaerohalosphaeraceae</taxon>
        <taxon>Anaerohalosphaera</taxon>
    </lineage>
</organism>
<keyword evidence="2 3" id="KW-0812">Transmembrane</keyword>